<organism evidence="1 4">
    <name type="scientific">Trichinella pseudospiralis</name>
    <name type="common">Parasitic roundworm</name>
    <dbReference type="NCBI Taxonomy" id="6337"/>
    <lineage>
        <taxon>Eukaryota</taxon>
        <taxon>Metazoa</taxon>
        <taxon>Ecdysozoa</taxon>
        <taxon>Nematoda</taxon>
        <taxon>Enoplea</taxon>
        <taxon>Dorylaimia</taxon>
        <taxon>Trichinellida</taxon>
        <taxon>Trichinellidae</taxon>
        <taxon>Trichinella</taxon>
    </lineage>
</organism>
<evidence type="ECO:0000313" key="5">
    <source>
        <dbReference type="Proteomes" id="UP000054805"/>
    </source>
</evidence>
<dbReference type="EMBL" id="JYDS01000061">
    <property type="protein sequence ID" value="KRZ28187.1"/>
    <property type="molecule type" value="Genomic_DNA"/>
</dbReference>
<accession>A0A0V1ELS8</accession>
<dbReference type="EMBL" id="JYDV01000052">
    <property type="protein sequence ID" value="KRZ37942.1"/>
    <property type="molecule type" value="Genomic_DNA"/>
</dbReference>
<dbReference type="Proteomes" id="UP000054632">
    <property type="component" value="Unassembled WGS sequence"/>
</dbReference>
<dbReference type="AlphaFoldDB" id="A0A0V1ELS8"/>
<dbReference type="Proteomes" id="UP000054805">
    <property type="component" value="Unassembled WGS sequence"/>
</dbReference>
<protein>
    <submittedName>
        <fullName evidence="1">Uncharacterized protein</fullName>
    </submittedName>
</protein>
<comment type="caution">
    <text evidence="1">The sequence shown here is derived from an EMBL/GenBank/DDBJ whole genome shotgun (WGS) entry which is preliminary data.</text>
</comment>
<name>A0A0V1ELS8_TRIPS</name>
<sequence>MGNCRKLVAMCNEKNKLQLECQNGKVLQEVETIFCDIFFTFRPDFDGETREQFMTGNEAECKRAIRLSNEDNCLIEEEHICQIAGKQLVHWGSDRWEHVAKVNSTDLGHFEANREAHGCFVCSATKITVARRGTNAMRRQSLQTK</sequence>
<gene>
    <name evidence="1" type="ORF">T4A_8080</name>
    <name evidence="2" type="ORF">T4B_13797</name>
    <name evidence="3" type="ORF">T4C_7516</name>
</gene>
<reference evidence="4 5" key="1">
    <citation type="submission" date="2015-01" db="EMBL/GenBank/DDBJ databases">
        <title>Evolution of Trichinella species and genotypes.</title>
        <authorList>
            <person name="Korhonen P.K."/>
            <person name="Edoardo P."/>
            <person name="Giuseppe L.R."/>
            <person name="Gasser R.B."/>
        </authorList>
    </citation>
    <scope>NUCLEOTIDE SEQUENCE [LARGE SCALE GENOMIC DNA]</scope>
    <source>
        <strain evidence="1">ISS13</strain>
        <strain evidence="3">ISS176</strain>
        <strain evidence="2">ISS588</strain>
    </source>
</reference>
<evidence type="ECO:0000313" key="3">
    <source>
        <dbReference type="EMBL" id="KRZ37942.1"/>
    </source>
</evidence>
<evidence type="ECO:0000313" key="4">
    <source>
        <dbReference type="Proteomes" id="UP000054632"/>
    </source>
</evidence>
<evidence type="ECO:0000313" key="1">
    <source>
        <dbReference type="EMBL" id="KRY74386.1"/>
    </source>
</evidence>
<keyword evidence="5" id="KW-1185">Reference proteome</keyword>
<proteinExistence type="predicted"/>
<dbReference type="EMBL" id="JYDR01000025">
    <property type="protein sequence ID" value="KRY74386.1"/>
    <property type="molecule type" value="Genomic_DNA"/>
</dbReference>
<evidence type="ECO:0000313" key="2">
    <source>
        <dbReference type="EMBL" id="KRZ28187.1"/>
    </source>
</evidence>
<dbReference type="Proteomes" id="UP000054826">
    <property type="component" value="Unassembled WGS sequence"/>
</dbReference>
<dbReference type="OrthoDB" id="10604450at2759"/>